<dbReference type="InterPro" id="IPR015943">
    <property type="entry name" value="WD40/YVTN_repeat-like_dom_sf"/>
</dbReference>
<protein>
    <submittedName>
        <fullName evidence="7">WD40 repeat-like protein</fullName>
    </submittedName>
</protein>
<keyword evidence="8" id="KW-1185">Reference proteome</keyword>
<gene>
    <name evidence="7" type="ORF">BJ508DRAFT_419428</name>
</gene>
<dbReference type="InterPro" id="IPR019775">
    <property type="entry name" value="WD40_repeat_CS"/>
</dbReference>
<evidence type="ECO:0000256" key="4">
    <source>
        <dbReference type="ARBA" id="ARBA00023242"/>
    </source>
</evidence>
<dbReference type="SUPFAM" id="SSF50978">
    <property type="entry name" value="WD40 repeat-like"/>
    <property type="match status" value="1"/>
</dbReference>
<dbReference type="GO" id="GO:0048188">
    <property type="term" value="C:Set1C/COMPASS complex"/>
    <property type="evidence" value="ECO:0007669"/>
    <property type="project" value="InterPro"/>
</dbReference>
<feature type="region of interest" description="Disordered" evidence="6">
    <location>
        <begin position="393"/>
        <end position="460"/>
    </location>
</feature>
<comment type="subcellular location">
    <subcellularLocation>
        <location evidence="1">Nucleus</location>
    </subcellularLocation>
</comment>
<accession>A0A3N4HHK3</accession>
<dbReference type="STRING" id="1160509.A0A3N4HHK3"/>
<evidence type="ECO:0000256" key="2">
    <source>
        <dbReference type="ARBA" id="ARBA00022574"/>
    </source>
</evidence>
<evidence type="ECO:0000256" key="1">
    <source>
        <dbReference type="ARBA" id="ARBA00004123"/>
    </source>
</evidence>
<dbReference type="InterPro" id="IPR001680">
    <property type="entry name" value="WD40_rpt"/>
</dbReference>
<evidence type="ECO:0000313" key="7">
    <source>
        <dbReference type="EMBL" id="RPA72516.1"/>
    </source>
</evidence>
<dbReference type="InterPro" id="IPR036322">
    <property type="entry name" value="WD40_repeat_dom_sf"/>
</dbReference>
<dbReference type="PROSITE" id="PS50294">
    <property type="entry name" value="WD_REPEATS_REGION"/>
    <property type="match status" value="1"/>
</dbReference>
<dbReference type="Pfam" id="PF00400">
    <property type="entry name" value="WD40"/>
    <property type="match status" value="2"/>
</dbReference>
<feature type="compositionally biased region" description="Basic and acidic residues" evidence="6">
    <location>
        <begin position="426"/>
        <end position="443"/>
    </location>
</feature>
<feature type="compositionally biased region" description="Acidic residues" evidence="6">
    <location>
        <begin position="409"/>
        <end position="425"/>
    </location>
</feature>
<dbReference type="AlphaFoldDB" id="A0A3N4HHK3"/>
<dbReference type="OrthoDB" id="196858at2759"/>
<evidence type="ECO:0000256" key="6">
    <source>
        <dbReference type="SAM" id="MobiDB-lite"/>
    </source>
</evidence>
<evidence type="ECO:0000313" key="8">
    <source>
        <dbReference type="Proteomes" id="UP000275078"/>
    </source>
</evidence>
<proteinExistence type="predicted"/>
<dbReference type="SMART" id="SM00320">
    <property type="entry name" value="WD40"/>
    <property type="match status" value="5"/>
</dbReference>
<dbReference type="PROSITE" id="PS50082">
    <property type="entry name" value="WD_REPEATS_2"/>
    <property type="match status" value="1"/>
</dbReference>
<dbReference type="EMBL" id="ML119858">
    <property type="protein sequence ID" value="RPA72516.1"/>
    <property type="molecule type" value="Genomic_DNA"/>
</dbReference>
<keyword evidence="3" id="KW-0677">Repeat</keyword>
<feature type="repeat" description="WD" evidence="5">
    <location>
        <begin position="63"/>
        <end position="104"/>
    </location>
</feature>
<keyword evidence="4" id="KW-0539">Nucleus</keyword>
<dbReference type="InterPro" id="IPR037850">
    <property type="entry name" value="RBBP5/Swd1"/>
</dbReference>
<sequence length="460" mass="52500">MNLSLLDPFTLAQEYPENLERYLKSGRSTCVRFNATGDLLASGRLDGTVVVFDMETNGLARVLKTHVRQIQSLSWSRDSRYLLSTSQDWRAVLWDLETGKRIRVFSFAAPVYGGDMHPTDPFQFTISLYKAAPYIVDAHTEEPKLKELPALILRPPHERTEKNLAADAKQLVTNVVYTKDGDHVITATDKGWLSIVKLSDFSVIYSMRLSNGCLTYIRLSPTGKDIVVNSNDRIIRTVHIPDLSAPIENDDDLVMTVEHKFQDVVNRLLWNNCTFSSTGEYVAASIYHNHDIYIWERTKGSLVKILEGPKEELGTVEWHPSKPLVVAAGIESGRIFLWSTPAHQRWSALAPDFTELEENIEYIEKEDEFDIHPKEELTKRKLHMEDEDIDVLSFLPGEGKPGWTMPVEGEWDQTESESSDDEEREEQEKRERDKEIREKRRVENAAAHGGSGSTARKRKK</sequence>
<reference evidence="7 8" key="1">
    <citation type="journal article" date="2018" name="Nat. Ecol. Evol.">
        <title>Pezizomycetes genomes reveal the molecular basis of ectomycorrhizal truffle lifestyle.</title>
        <authorList>
            <person name="Murat C."/>
            <person name="Payen T."/>
            <person name="Noel B."/>
            <person name="Kuo A."/>
            <person name="Morin E."/>
            <person name="Chen J."/>
            <person name="Kohler A."/>
            <person name="Krizsan K."/>
            <person name="Balestrini R."/>
            <person name="Da Silva C."/>
            <person name="Montanini B."/>
            <person name="Hainaut M."/>
            <person name="Levati E."/>
            <person name="Barry K.W."/>
            <person name="Belfiori B."/>
            <person name="Cichocki N."/>
            <person name="Clum A."/>
            <person name="Dockter R.B."/>
            <person name="Fauchery L."/>
            <person name="Guy J."/>
            <person name="Iotti M."/>
            <person name="Le Tacon F."/>
            <person name="Lindquist E.A."/>
            <person name="Lipzen A."/>
            <person name="Malagnac F."/>
            <person name="Mello A."/>
            <person name="Molinier V."/>
            <person name="Miyauchi S."/>
            <person name="Poulain J."/>
            <person name="Riccioni C."/>
            <person name="Rubini A."/>
            <person name="Sitrit Y."/>
            <person name="Splivallo R."/>
            <person name="Traeger S."/>
            <person name="Wang M."/>
            <person name="Zifcakova L."/>
            <person name="Wipf D."/>
            <person name="Zambonelli A."/>
            <person name="Paolocci F."/>
            <person name="Nowrousian M."/>
            <person name="Ottonello S."/>
            <person name="Baldrian P."/>
            <person name="Spatafora J.W."/>
            <person name="Henrissat B."/>
            <person name="Nagy L.G."/>
            <person name="Aury J.M."/>
            <person name="Wincker P."/>
            <person name="Grigoriev I.V."/>
            <person name="Bonfante P."/>
            <person name="Martin F.M."/>
        </authorList>
    </citation>
    <scope>NUCLEOTIDE SEQUENCE [LARGE SCALE GENOMIC DNA]</scope>
    <source>
        <strain evidence="7 8">RN42</strain>
    </source>
</reference>
<dbReference type="PANTHER" id="PTHR44040">
    <property type="entry name" value="RETINOBLASTOMA-BINDING PROTEIN 5"/>
    <property type="match status" value="1"/>
</dbReference>
<dbReference type="Gene3D" id="2.130.10.10">
    <property type="entry name" value="YVTN repeat-like/Quinoprotein amine dehydrogenase"/>
    <property type="match status" value="1"/>
</dbReference>
<evidence type="ECO:0000256" key="5">
    <source>
        <dbReference type="PROSITE-ProRule" id="PRU00221"/>
    </source>
</evidence>
<dbReference type="PROSITE" id="PS00678">
    <property type="entry name" value="WD_REPEATS_1"/>
    <property type="match status" value="1"/>
</dbReference>
<dbReference type="PANTHER" id="PTHR44040:SF1">
    <property type="entry name" value="RETINOBLASTOMA-BINDING PROTEIN 5"/>
    <property type="match status" value="1"/>
</dbReference>
<evidence type="ECO:0000256" key="3">
    <source>
        <dbReference type="ARBA" id="ARBA00022737"/>
    </source>
</evidence>
<keyword evidence="2 5" id="KW-0853">WD repeat</keyword>
<organism evidence="7 8">
    <name type="scientific">Ascobolus immersus RN42</name>
    <dbReference type="NCBI Taxonomy" id="1160509"/>
    <lineage>
        <taxon>Eukaryota</taxon>
        <taxon>Fungi</taxon>
        <taxon>Dikarya</taxon>
        <taxon>Ascomycota</taxon>
        <taxon>Pezizomycotina</taxon>
        <taxon>Pezizomycetes</taxon>
        <taxon>Pezizales</taxon>
        <taxon>Ascobolaceae</taxon>
        <taxon>Ascobolus</taxon>
    </lineage>
</organism>
<dbReference type="Proteomes" id="UP000275078">
    <property type="component" value="Unassembled WGS sequence"/>
</dbReference>
<name>A0A3N4HHK3_ASCIM</name>